<dbReference type="GO" id="GO:0015179">
    <property type="term" value="F:L-amino acid transmembrane transporter activity"/>
    <property type="evidence" value="ECO:0000318"/>
    <property type="project" value="GO_Central"/>
</dbReference>
<feature type="domain" description="Amino acid transporter transmembrane" evidence="9">
    <location>
        <begin position="45"/>
        <end position="451"/>
    </location>
</feature>
<dbReference type="OMA" id="ETVRWIL"/>
<feature type="transmembrane region" description="Helical" evidence="8">
    <location>
        <begin position="169"/>
        <end position="190"/>
    </location>
</feature>
<feature type="transmembrane region" description="Helical" evidence="8">
    <location>
        <begin position="395"/>
        <end position="415"/>
    </location>
</feature>
<evidence type="ECO:0000256" key="8">
    <source>
        <dbReference type="SAM" id="Phobius"/>
    </source>
</evidence>
<organism evidence="10 11">
    <name type="scientific">Klebsormidium nitens</name>
    <name type="common">Green alga</name>
    <name type="synonym">Ulothrix nitens</name>
    <dbReference type="NCBI Taxonomy" id="105231"/>
    <lineage>
        <taxon>Eukaryota</taxon>
        <taxon>Viridiplantae</taxon>
        <taxon>Streptophyta</taxon>
        <taxon>Klebsormidiophyceae</taxon>
        <taxon>Klebsormidiales</taxon>
        <taxon>Klebsormidiaceae</taxon>
        <taxon>Klebsormidium</taxon>
    </lineage>
</organism>
<dbReference type="STRING" id="105231.A0A1Y1IQ23"/>
<protein>
    <submittedName>
        <fullName evidence="10">Amino acid transporter family protein</fullName>
    </submittedName>
</protein>
<accession>A0A1Y1IQ23</accession>
<dbReference type="AlphaFoldDB" id="A0A1Y1IQ23"/>
<feature type="transmembrane region" description="Helical" evidence="8">
    <location>
        <begin position="69"/>
        <end position="89"/>
    </location>
</feature>
<feature type="transmembrane region" description="Helical" evidence="8">
    <location>
        <begin position="435"/>
        <end position="455"/>
    </location>
</feature>
<feature type="transmembrane region" description="Helical" evidence="8">
    <location>
        <begin position="124"/>
        <end position="143"/>
    </location>
</feature>
<dbReference type="Proteomes" id="UP000054558">
    <property type="component" value="Unassembled WGS sequence"/>
</dbReference>
<keyword evidence="5" id="KW-0029">Amino-acid transport</keyword>
<dbReference type="GO" id="GO:0003333">
    <property type="term" value="P:amino acid transmembrane transport"/>
    <property type="evidence" value="ECO:0000318"/>
    <property type="project" value="GO_Central"/>
</dbReference>
<comment type="subcellular location">
    <subcellularLocation>
        <location evidence="1">Membrane</location>
        <topology evidence="1">Multi-pass membrane protein</topology>
    </subcellularLocation>
</comment>
<gene>
    <name evidence="10" type="ORF">KFL_008130030</name>
</gene>
<feature type="transmembrane region" description="Helical" evidence="8">
    <location>
        <begin position="197"/>
        <end position="221"/>
    </location>
</feature>
<evidence type="ECO:0000256" key="2">
    <source>
        <dbReference type="ARBA" id="ARBA00008066"/>
    </source>
</evidence>
<dbReference type="GO" id="GO:0031090">
    <property type="term" value="C:organelle membrane"/>
    <property type="evidence" value="ECO:0007669"/>
    <property type="project" value="UniProtKB-ARBA"/>
</dbReference>
<evidence type="ECO:0000256" key="4">
    <source>
        <dbReference type="ARBA" id="ARBA00022692"/>
    </source>
</evidence>
<dbReference type="PANTHER" id="PTHR22950">
    <property type="entry name" value="AMINO ACID TRANSPORTER"/>
    <property type="match status" value="1"/>
</dbReference>
<reference evidence="10 11" key="1">
    <citation type="journal article" date="2014" name="Nat. Commun.">
        <title>Klebsormidium flaccidum genome reveals primary factors for plant terrestrial adaptation.</title>
        <authorList>
            <person name="Hori K."/>
            <person name="Maruyama F."/>
            <person name="Fujisawa T."/>
            <person name="Togashi T."/>
            <person name="Yamamoto N."/>
            <person name="Seo M."/>
            <person name="Sato S."/>
            <person name="Yamada T."/>
            <person name="Mori H."/>
            <person name="Tajima N."/>
            <person name="Moriyama T."/>
            <person name="Ikeuchi M."/>
            <person name="Watanabe M."/>
            <person name="Wada H."/>
            <person name="Kobayashi K."/>
            <person name="Saito M."/>
            <person name="Masuda T."/>
            <person name="Sasaki-Sekimoto Y."/>
            <person name="Mashiguchi K."/>
            <person name="Awai K."/>
            <person name="Shimojima M."/>
            <person name="Masuda S."/>
            <person name="Iwai M."/>
            <person name="Nobusawa T."/>
            <person name="Narise T."/>
            <person name="Kondo S."/>
            <person name="Saito H."/>
            <person name="Sato R."/>
            <person name="Murakawa M."/>
            <person name="Ihara Y."/>
            <person name="Oshima-Yamada Y."/>
            <person name="Ohtaka K."/>
            <person name="Satoh M."/>
            <person name="Sonobe K."/>
            <person name="Ishii M."/>
            <person name="Ohtani R."/>
            <person name="Kanamori-Sato M."/>
            <person name="Honoki R."/>
            <person name="Miyazaki D."/>
            <person name="Mochizuki H."/>
            <person name="Umetsu J."/>
            <person name="Higashi K."/>
            <person name="Shibata D."/>
            <person name="Kamiya Y."/>
            <person name="Sato N."/>
            <person name="Nakamura Y."/>
            <person name="Tabata S."/>
            <person name="Ida S."/>
            <person name="Kurokawa K."/>
            <person name="Ohta H."/>
        </authorList>
    </citation>
    <scope>NUCLEOTIDE SEQUENCE [LARGE SCALE GENOMIC DNA]</scope>
    <source>
        <strain evidence="10 11">NIES-2285</strain>
    </source>
</reference>
<feature type="transmembrane region" description="Helical" evidence="8">
    <location>
        <begin position="241"/>
        <end position="262"/>
    </location>
</feature>
<keyword evidence="6 8" id="KW-1133">Transmembrane helix</keyword>
<keyword evidence="4 8" id="KW-0812">Transmembrane</keyword>
<keyword evidence="7 8" id="KW-0472">Membrane</keyword>
<evidence type="ECO:0000256" key="1">
    <source>
        <dbReference type="ARBA" id="ARBA00004141"/>
    </source>
</evidence>
<keyword evidence="3" id="KW-0813">Transport</keyword>
<feature type="transmembrane region" description="Helical" evidence="8">
    <location>
        <begin position="283"/>
        <end position="302"/>
    </location>
</feature>
<evidence type="ECO:0000313" key="11">
    <source>
        <dbReference type="Proteomes" id="UP000054558"/>
    </source>
</evidence>
<sequence length="462" mass="50286">MATTSDARAPLLPQNAEATTIVVREPESEDAASETRPANESWGGTASIKSASFNMTNTMLGAGIMALPYAMKTMGILMGTLALFGITILTRSSLRGMLRCMEVSRQYTYSNLVYSALGNGGRNLLRFAIVINNFGLLIAYLIITGDVLCGSHDGLHTGLIDEWFGDRHVWYTSRKFVVSVIVVGLLLPLSSFRRMDALSFTSALSVTLALLAVCTTVYLAGVRVYQGQATMPRWLPEGTGLFTFFSILPVVANAFICHYNVFPIYRELRSPSKEKMRVVVTNSVYVVGFSYVLFSCAAYTLFGDATSTDILQNFDRDISKIIHHVVILTSAVRLGYVVTLVLTFPLIVFAVRNILDAVIFGETNRFEHVRFIVLTCGILAFAVFGSIMVPNIWVAFQFTGSTAAVIIGFILPGLVALRTDGAVTRVSHNRSAWSLLAVGATVSILGVATNIWGVYQKGKGSN</sequence>
<evidence type="ECO:0000256" key="3">
    <source>
        <dbReference type="ARBA" id="ARBA00022448"/>
    </source>
</evidence>
<evidence type="ECO:0000256" key="6">
    <source>
        <dbReference type="ARBA" id="ARBA00022989"/>
    </source>
</evidence>
<feature type="transmembrane region" description="Helical" evidence="8">
    <location>
        <begin position="322"/>
        <end position="351"/>
    </location>
</feature>
<evidence type="ECO:0000259" key="9">
    <source>
        <dbReference type="Pfam" id="PF01490"/>
    </source>
</evidence>
<dbReference type="PANTHER" id="PTHR22950:SF458">
    <property type="entry name" value="SODIUM-COUPLED NEUTRAL AMINO ACID TRANSPORTER 11-RELATED"/>
    <property type="match status" value="1"/>
</dbReference>
<dbReference type="GO" id="GO:0016020">
    <property type="term" value="C:membrane"/>
    <property type="evidence" value="ECO:0000318"/>
    <property type="project" value="GO_Central"/>
</dbReference>
<dbReference type="InterPro" id="IPR013057">
    <property type="entry name" value="AA_transpt_TM"/>
</dbReference>
<keyword evidence="11" id="KW-1185">Reference proteome</keyword>
<evidence type="ECO:0000256" key="7">
    <source>
        <dbReference type="ARBA" id="ARBA00023136"/>
    </source>
</evidence>
<proteinExistence type="inferred from homology"/>
<comment type="similarity">
    <text evidence="2">Belongs to the amino acid/polyamine transporter 2 family.</text>
</comment>
<feature type="transmembrane region" description="Helical" evidence="8">
    <location>
        <begin position="371"/>
        <end position="389"/>
    </location>
</feature>
<evidence type="ECO:0000313" key="10">
    <source>
        <dbReference type="EMBL" id="GAQ91589.1"/>
    </source>
</evidence>
<evidence type="ECO:0000256" key="5">
    <source>
        <dbReference type="ARBA" id="ARBA00022970"/>
    </source>
</evidence>
<name>A0A1Y1IQ23_KLENI</name>
<dbReference type="EMBL" id="DF237762">
    <property type="protein sequence ID" value="GAQ91589.1"/>
    <property type="molecule type" value="Genomic_DNA"/>
</dbReference>
<dbReference type="OrthoDB" id="28208at2759"/>
<dbReference type="Pfam" id="PF01490">
    <property type="entry name" value="Aa_trans"/>
    <property type="match status" value="1"/>
</dbReference>